<dbReference type="Pfam" id="PF07851">
    <property type="entry name" value="TMEM120A-B"/>
    <property type="match status" value="1"/>
</dbReference>
<gene>
    <name evidence="8" type="ORF">AB6A40_006321</name>
</gene>
<evidence type="ECO:0000256" key="4">
    <source>
        <dbReference type="ARBA" id="ARBA00022989"/>
    </source>
</evidence>
<feature type="coiled-coil region" evidence="6">
    <location>
        <begin position="7"/>
        <end position="34"/>
    </location>
</feature>
<accession>A0ABD6ESV0</accession>
<evidence type="ECO:0008006" key="10">
    <source>
        <dbReference type="Google" id="ProtNLM"/>
    </source>
</evidence>
<evidence type="ECO:0000256" key="2">
    <source>
        <dbReference type="ARBA" id="ARBA00009700"/>
    </source>
</evidence>
<dbReference type="PANTHER" id="PTHR21433:SF0">
    <property type="entry name" value="TRANSMEMBRANE PROTEIN 120 HOMOLOG"/>
    <property type="match status" value="1"/>
</dbReference>
<keyword evidence="3 7" id="KW-0812">Transmembrane</keyword>
<dbReference type="Proteomes" id="UP001608902">
    <property type="component" value="Unassembled WGS sequence"/>
</dbReference>
<name>A0ABD6ESV0_9BILA</name>
<feature type="transmembrane region" description="Helical" evidence="7">
    <location>
        <begin position="243"/>
        <end position="266"/>
    </location>
</feature>
<proteinExistence type="inferred from homology"/>
<comment type="subcellular location">
    <subcellularLocation>
        <location evidence="1">Membrane</location>
        <topology evidence="1">Multi-pass membrane protein</topology>
    </subcellularLocation>
</comment>
<dbReference type="GO" id="GO:0016020">
    <property type="term" value="C:membrane"/>
    <property type="evidence" value="ECO:0007669"/>
    <property type="project" value="UniProtKB-SubCell"/>
</dbReference>
<evidence type="ECO:0000256" key="5">
    <source>
        <dbReference type="ARBA" id="ARBA00023136"/>
    </source>
</evidence>
<reference evidence="8 9" key="1">
    <citation type="submission" date="2024-08" db="EMBL/GenBank/DDBJ databases">
        <title>Gnathostoma spinigerum genome.</title>
        <authorList>
            <person name="Gonzalez-Bertolin B."/>
            <person name="Monzon S."/>
            <person name="Zaballos A."/>
            <person name="Jimenez P."/>
            <person name="Dekumyoy P."/>
            <person name="Varona S."/>
            <person name="Cuesta I."/>
            <person name="Sumanam S."/>
            <person name="Adisakwattana P."/>
            <person name="Gasser R.B."/>
            <person name="Hernandez-Gonzalez A."/>
            <person name="Young N.D."/>
            <person name="Perteguer M.J."/>
        </authorList>
    </citation>
    <scope>NUCLEOTIDE SEQUENCE [LARGE SCALE GENOMIC DNA]</scope>
    <source>
        <strain evidence="8">AL3</strain>
        <tissue evidence="8">Liver</tissue>
    </source>
</reference>
<feature type="transmembrane region" description="Helical" evidence="7">
    <location>
        <begin position="72"/>
        <end position="91"/>
    </location>
</feature>
<dbReference type="InterPro" id="IPR012926">
    <property type="entry name" value="TMEM120A/B"/>
</dbReference>
<feature type="transmembrane region" description="Helical" evidence="7">
    <location>
        <begin position="97"/>
        <end position="116"/>
    </location>
</feature>
<dbReference type="AlphaFoldDB" id="A0ABD6ESV0"/>
<keyword evidence="9" id="KW-1185">Reference proteome</keyword>
<evidence type="ECO:0000313" key="8">
    <source>
        <dbReference type="EMBL" id="MFH4979612.1"/>
    </source>
</evidence>
<comment type="similarity">
    <text evidence="2">Belongs to the TMEM120 family.</text>
</comment>
<keyword evidence="4 7" id="KW-1133">Transmembrane helix</keyword>
<evidence type="ECO:0000313" key="9">
    <source>
        <dbReference type="Proteomes" id="UP001608902"/>
    </source>
</evidence>
<comment type="caution">
    <text evidence="8">The sequence shown here is derived from an EMBL/GenBank/DDBJ whole genome shotgun (WGS) entry which is preliminary data.</text>
</comment>
<evidence type="ECO:0000256" key="3">
    <source>
        <dbReference type="ARBA" id="ARBA00022692"/>
    </source>
</evidence>
<evidence type="ECO:0000256" key="1">
    <source>
        <dbReference type="ARBA" id="ARBA00004141"/>
    </source>
</evidence>
<sequence length="296" mass="34610">MLKKDGVNENNSQMEVLRRQMVDLRSKLVDMKGELPVLNNGPYLSTILGSNLNLSLLNKDARYRYKEEYEKFKLFVTYTILFVFIAASILPSRVIDFVGNFLLVWYYCTLTIREAVLKINGSRIKGWWIMHHYVSCFLCGITLTWKDGECYQEFRPQFILFVLYLSVTQVFQSQYQKGCLRRLHALGQRHSMDITVEGFSSWMFKGLTFLIPFLFVAYLFQFYNAYVLFTLYQTHKCTGQWQVLMLSFLFCFVAVANVFTLVRVMINKAKESGSYSTILGLQTKYRSKRAKADTSE</sequence>
<keyword evidence="6" id="KW-0175">Coiled coil</keyword>
<dbReference type="EMBL" id="JBGFUD010004414">
    <property type="protein sequence ID" value="MFH4979612.1"/>
    <property type="molecule type" value="Genomic_DNA"/>
</dbReference>
<dbReference type="PANTHER" id="PTHR21433">
    <property type="entry name" value="TRANSMEMBRANE PROTEIN INDUCED BY TUMOR NECROSIS FACTOR ALPHA"/>
    <property type="match status" value="1"/>
</dbReference>
<evidence type="ECO:0000256" key="7">
    <source>
        <dbReference type="SAM" id="Phobius"/>
    </source>
</evidence>
<protein>
    <recommendedName>
        <fullName evidence="10">Transmembrane protein 120A</fullName>
    </recommendedName>
</protein>
<evidence type="ECO:0000256" key="6">
    <source>
        <dbReference type="SAM" id="Coils"/>
    </source>
</evidence>
<keyword evidence="5 7" id="KW-0472">Membrane</keyword>
<feature type="transmembrane region" description="Helical" evidence="7">
    <location>
        <begin position="202"/>
        <end position="223"/>
    </location>
</feature>
<organism evidence="8 9">
    <name type="scientific">Gnathostoma spinigerum</name>
    <dbReference type="NCBI Taxonomy" id="75299"/>
    <lineage>
        <taxon>Eukaryota</taxon>
        <taxon>Metazoa</taxon>
        <taxon>Ecdysozoa</taxon>
        <taxon>Nematoda</taxon>
        <taxon>Chromadorea</taxon>
        <taxon>Rhabditida</taxon>
        <taxon>Spirurina</taxon>
        <taxon>Gnathostomatomorpha</taxon>
        <taxon>Gnathostomatoidea</taxon>
        <taxon>Gnathostomatidae</taxon>
        <taxon>Gnathostoma</taxon>
    </lineage>
</organism>